<comment type="caution">
    <text evidence="1">The sequence shown here is derived from an EMBL/GenBank/DDBJ whole genome shotgun (WGS) entry which is preliminary data.</text>
</comment>
<accession>A0ACC1S9K5</accession>
<dbReference type="Proteomes" id="UP001148629">
    <property type="component" value="Unassembled WGS sequence"/>
</dbReference>
<organism evidence="1 2">
    <name type="scientific">Fusarium decemcellulare</name>
    <dbReference type="NCBI Taxonomy" id="57161"/>
    <lineage>
        <taxon>Eukaryota</taxon>
        <taxon>Fungi</taxon>
        <taxon>Dikarya</taxon>
        <taxon>Ascomycota</taxon>
        <taxon>Pezizomycotina</taxon>
        <taxon>Sordariomycetes</taxon>
        <taxon>Hypocreomycetidae</taxon>
        <taxon>Hypocreales</taxon>
        <taxon>Nectriaceae</taxon>
        <taxon>Fusarium</taxon>
        <taxon>Fusarium decemcellulare species complex</taxon>
    </lineage>
</organism>
<keyword evidence="2" id="KW-1185">Reference proteome</keyword>
<evidence type="ECO:0000313" key="1">
    <source>
        <dbReference type="EMBL" id="KAJ3534993.1"/>
    </source>
</evidence>
<reference evidence="1" key="1">
    <citation type="submission" date="2022-08" db="EMBL/GenBank/DDBJ databases">
        <title>Genome Sequence of Fusarium decemcellulare.</title>
        <authorList>
            <person name="Buettner E."/>
        </authorList>
    </citation>
    <scope>NUCLEOTIDE SEQUENCE</scope>
    <source>
        <strain evidence="1">Babe19</strain>
    </source>
</reference>
<protein>
    <submittedName>
        <fullName evidence="1">Uncharacterized protein</fullName>
    </submittedName>
</protein>
<evidence type="ECO:0000313" key="2">
    <source>
        <dbReference type="Proteomes" id="UP001148629"/>
    </source>
</evidence>
<dbReference type="EMBL" id="JANRMS010000743">
    <property type="protein sequence ID" value="KAJ3534993.1"/>
    <property type="molecule type" value="Genomic_DNA"/>
</dbReference>
<sequence>MSILTDVAGTLLGPLTTTYSIPQSCTVNFQLCSTCSSLFQGQKCVTDLDDRGSPLQDNYKCWPPAAPNVDAPQHPLVGWGFYSPGLACPTGYTSACTAIYNQQPDWDNQFRLRPGETAVGCCPEGFQCTNSNGNKCVAMATAPTIVPTAECSGTDMFRSTLATLAPDLVTRRESGSPRFVTVERTMTLFAPLFQLNFQSTDLNITTATSTIAPKPTFDESTDEGKDDKQDQEEKEVGLSSTARLAIGLGIGAVIAILAGLILWFAIRKRKQRLAAVSEAQLSRDSDKFTYRKSAAPGSFSSDSSRRHELYGNFSTFGRWELGDTQKPVELPVGR</sequence>
<gene>
    <name evidence="1" type="ORF">NM208_g7322</name>
</gene>
<proteinExistence type="predicted"/>
<name>A0ACC1S9K5_9HYPO</name>